<dbReference type="Pfam" id="PF20979">
    <property type="entry name" value="Arginosuc_syn_C"/>
    <property type="match status" value="1"/>
</dbReference>
<dbReference type="Gene3D" id="3.90.1260.10">
    <property type="entry name" value="Argininosuccinate synthetase, chain A, domain 2"/>
    <property type="match status" value="1"/>
</dbReference>
<dbReference type="SUPFAM" id="SSF52402">
    <property type="entry name" value="Adenine nucleotide alpha hydrolases-like"/>
    <property type="match status" value="1"/>
</dbReference>
<dbReference type="InterPro" id="IPR023434">
    <property type="entry name" value="Arginosuc_synth_type_1_subfam"/>
</dbReference>
<dbReference type="InterPro" id="IPR024074">
    <property type="entry name" value="AS_cat/multimer_dom_body"/>
</dbReference>
<reference evidence="18" key="2">
    <citation type="journal article" date="2022" name="Res Sq">
        <title>Evolution of multicellular longitudinally dividing oral cavity symbionts (Neisseriaceae).</title>
        <authorList>
            <person name="Nyongesa S."/>
            <person name="Weber P."/>
            <person name="Bernet E."/>
            <person name="Pullido F."/>
            <person name="Nieckarz M."/>
            <person name="Delaby M."/>
            <person name="Nieves C."/>
            <person name="Viehboeck T."/>
            <person name="Krause N."/>
            <person name="Rivera-Millot A."/>
            <person name="Nakamura A."/>
            <person name="Vischer N."/>
            <person name="VanNieuwenhze M."/>
            <person name="Brun Y."/>
            <person name="Cava F."/>
            <person name="Bulgheresi S."/>
            <person name="Veyrier F."/>
        </authorList>
    </citation>
    <scope>NUCLEOTIDE SEQUENCE</scope>
    <source>
        <strain evidence="18">SAG 1488-6</strain>
    </source>
</reference>
<dbReference type="Proteomes" id="UP000832034">
    <property type="component" value="Chromosome"/>
</dbReference>
<name>A0ABY4EIW3_VITST</name>
<feature type="binding site" evidence="15">
    <location>
        <position position="199"/>
    </location>
    <ligand>
        <name>ATP</name>
        <dbReference type="ChEBI" id="CHEBI:30616"/>
    </ligand>
</feature>
<comment type="similarity">
    <text evidence="3 15">Belongs to the argininosuccinate synthase family. Type 2 subfamily.</text>
</comment>
<dbReference type="Gene3D" id="1.10.287.400">
    <property type="match status" value="1"/>
</dbReference>
<dbReference type="InterPro" id="IPR048268">
    <property type="entry name" value="Arginosuc_syn_C"/>
</dbReference>
<dbReference type="EC" id="6.3.4.5" evidence="5 15"/>
<dbReference type="InterPro" id="IPR018223">
    <property type="entry name" value="Arginosuc_synth_CS"/>
</dbReference>
<feature type="binding site" evidence="15">
    <location>
        <position position="134"/>
    </location>
    <ligand>
        <name>ATP</name>
        <dbReference type="ChEBI" id="CHEBI:30616"/>
    </ligand>
</feature>
<evidence type="ECO:0000256" key="4">
    <source>
        <dbReference type="ARBA" id="ARBA00011881"/>
    </source>
</evidence>
<dbReference type="Gene3D" id="3.40.50.620">
    <property type="entry name" value="HUPs"/>
    <property type="match status" value="1"/>
</dbReference>
<dbReference type="PROSITE" id="PS00565">
    <property type="entry name" value="ARGININOSUCCIN_SYN_2"/>
    <property type="match status" value="1"/>
</dbReference>
<dbReference type="InterPro" id="IPR014729">
    <property type="entry name" value="Rossmann-like_a/b/a_fold"/>
</dbReference>
<evidence type="ECO:0000256" key="8">
    <source>
        <dbReference type="ARBA" id="ARBA00022571"/>
    </source>
</evidence>
<evidence type="ECO:0000256" key="7">
    <source>
        <dbReference type="ARBA" id="ARBA00022490"/>
    </source>
</evidence>
<dbReference type="CDD" id="cd01999">
    <property type="entry name" value="ASS"/>
    <property type="match status" value="1"/>
</dbReference>
<dbReference type="InterPro" id="IPR024073">
    <property type="entry name" value="AS_multimer_C_tail"/>
</dbReference>
<dbReference type="RefSeq" id="WP_019957660.1">
    <property type="nucleotide sequence ID" value="NZ_CP091512.1"/>
</dbReference>
<proteinExistence type="inferred from homology"/>
<gene>
    <name evidence="15 18" type="primary">argG</name>
    <name evidence="18" type="ORF">LVJ81_04590</name>
</gene>
<keyword evidence="12 15" id="KW-0067">ATP-binding</keyword>
<evidence type="ECO:0000259" key="17">
    <source>
        <dbReference type="Pfam" id="PF20979"/>
    </source>
</evidence>
<dbReference type="PROSITE" id="PS00564">
    <property type="entry name" value="ARGININOSUCCIN_SYN_1"/>
    <property type="match status" value="1"/>
</dbReference>
<protein>
    <recommendedName>
        <fullName evidence="6 15">Argininosuccinate synthase</fullName>
        <ecNumber evidence="5 15">6.3.4.5</ecNumber>
    </recommendedName>
    <alternativeName>
        <fullName evidence="13 15">Citrulline--aspartate ligase</fullName>
    </alternativeName>
</protein>
<feature type="binding site" evidence="15">
    <location>
        <position position="140"/>
    </location>
    <ligand>
        <name>L-citrulline</name>
        <dbReference type="ChEBI" id="CHEBI:57743"/>
    </ligand>
</feature>
<dbReference type="PANTHER" id="PTHR11587:SF2">
    <property type="entry name" value="ARGININOSUCCINATE SYNTHASE"/>
    <property type="match status" value="1"/>
</dbReference>
<dbReference type="SUPFAM" id="SSF69864">
    <property type="entry name" value="Argininosuccinate synthetase, C-terminal domain"/>
    <property type="match status" value="1"/>
</dbReference>
<evidence type="ECO:0000313" key="19">
    <source>
        <dbReference type="Proteomes" id="UP000832034"/>
    </source>
</evidence>
<evidence type="ECO:0000256" key="12">
    <source>
        <dbReference type="ARBA" id="ARBA00022840"/>
    </source>
</evidence>
<feature type="binding site" evidence="15">
    <location>
        <position position="48"/>
    </location>
    <ligand>
        <name>ATP</name>
        <dbReference type="ChEBI" id="CHEBI:30616"/>
    </ligand>
</feature>
<feature type="binding site" evidence="15">
    <location>
        <position position="140"/>
    </location>
    <ligand>
        <name>L-aspartate</name>
        <dbReference type="ChEBI" id="CHEBI:29991"/>
    </ligand>
</feature>
<dbReference type="HAMAP" id="MF_00581">
    <property type="entry name" value="Arg_succ_synth_type2"/>
    <property type="match status" value="1"/>
</dbReference>
<feature type="binding site" evidence="15">
    <location>
        <position position="206"/>
    </location>
    <ligand>
        <name>L-citrulline</name>
        <dbReference type="ChEBI" id="CHEBI:57743"/>
    </ligand>
</feature>
<comment type="catalytic activity">
    <reaction evidence="14 15">
        <text>L-citrulline + L-aspartate + ATP = 2-(N(omega)-L-arginino)succinate + AMP + diphosphate + H(+)</text>
        <dbReference type="Rhea" id="RHEA:10932"/>
        <dbReference type="ChEBI" id="CHEBI:15378"/>
        <dbReference type="ChEBI" id="CHEBI:29991"/>
        <dbReference type="ChEBI" id="CHEBI:30616"/>
        <dbReference type="ChEBI" id="CHEBI:33019"/>
        <dbReference type="ChEBI" id="CHEBI:57472"/>
        <dbReference type="ChEBI" id="CHEBI:57743"/>
        <dbReference type="ChEBI" id="CHEBI:456215"/>
        <dbReference type="EC" id="6.3.4.5"/>
    </reaction>
</comment>
<comment type="subcellular location">
    <subcellularLocation>
        <location evidence="1 15">Cytoplasm</location>
    </subcellularLocation>
</comment>
<feature type="binding site" evidence="15">
    <location>
        <begin position="22"/>
        <end position="30"/>
    </location>
    <ligand>
        <name>ATP</name>
        <dbReference type="ChEBI" id="CHEBI:30616"/>
    </ligand>
</feature>
<organism evidence="18 19">
    <name type="scientific">Vitreoscilla stercoraria</name>
    <dbReference type="NCBI Taxonomy" id="61"/>
    <lineage>
        <taxon>Bacteria</taxon>
        <taxon>Pseudomonadati</taxon>
        <taxon>Pseudomonadota</taxon>
        <taxon>Betaproteobacteria</taxon>
        <taxon>Neisseriales</taxon>
        <taxon>Neisseriaceae</taxon>
        <taxon>Vitreoscilla</taxon>
    </lineage>
</organism>
<feature type="binding site" evidence="15">
    <location>
        <position position="104"/>
    </location>
    <ligand>
        <name>L-citrulline</name>
        <dbReference type="ChEBI" id="CHEBI:57743"/>
    </ligand>
</feature>
<evidence type="ECO:0000256" key="3">
    <source>
        <dbReference type="ARBA" id="ARBA00009088"/>
    </source>
</evidence>
<feature type="domain" description="Arginosuccinate synthase C-terminal" evidence="17">
    <location>
        <begin position="196"/>
        <end position="412"/>
    </location>
</feature>
<keyword evidence="19" id="KW-1185">Reference proteome</keyword>
<feature type="binding site" evidence="15">
    <location>
        <position position="285"/>
    </location>
    <ligand>
        <name>L-citrulline</name>
        <dbReference type="ChEBI" id="CHEBI:57743"/>
    </ligand>
</feature>
<keyword evidence="8 15" id="KW-0055">Arginine biosynthesis</keyword>
<evidence type="ECO:0000256" key="11">
    <source>
        <dbReference type="ARBA" id="ARBA00022741"/>
    </source>
</evidence>
<comment type="subunit">
    <text evidence="4 15">Homotetramer.</text>
</comment>
<evidence type="ECO:0000256" key="14">
    <source>
        <dbReference type="ARBA" id="ARBA00049077"/>
    </source>
</evidence>
<dbReference type="InterPro" id="IPR023437">
    <property type="entry name" value="Arg_succ_synth_type2_subfam"/>
</dbReference>
<dbReference type="InterPro" id="IPR048267">
    <property type="entry name" value="Arginosuc_syn_N"/>
</dbReference>
<dbReference type="GO" id="GO:0004055">
    <property type="term" value="F:argininosuccinate synthase activity"/>
    <property type="evidence" value="ECO:0007669"/>
    <property type="project" value="UniProtKB-EC"/>
</dbReference>
<evidence type="ECO:0000256" key="10">
    <source>
        <dbReference type="ARBA" id="ARBA00022605"/>
    </source>
</evidence>
<keyword evidence="7 15" id="KW-0963">Cytoplasm</keyword>
<feature type="binding site" evidence="15">
    <location>
        <position position="144"/>
    </location>
    <ligand>
        <name>L-citrulline</name>
        <dbReference type="ChEBI" id="CHEBI:57743"/>
    </ligand>
</feature>
<feature type="domain" description="Arginosuccinate synthase-like N-terminal" evidence="16">
    <location>
        <begin position="18"/>
        <end position="165"/>
    </location>
</feature>
<dbReference type="Pfam" id="PF00764">
    <property type="entry name" value="Arginosuc_synth"/>
    <property type="match status" value="1"/>
</dbReference>
<evidence type="ECO:0000256" key="2">
    <source>
        <dbReference type="ARBA" id="ARBA00004967"/>
    </source>
</evidence>
<feature type="binding site" evidence="15">
    <location>
        <position position="208"/>
    </location>
    <ligand>
        <name>L-citrulline</name>
        <dbReference type="ChEBI" id="CHEBI:57743"/>
    </ligand>
</feature>
<feature type="binding site" evidence="15">
    <location>
        <position position="136"/>
    </location>
    <ligand>
        <name>ATP</name>
        <dbReference type="ChEBI" id="CHEBI:30616"/>
    </ligand>
</feature>
<evidence type="ECO:0000256" key="1">
    <source>
        <dbReference type="ARBA" id="ARBA00004496"/>
    </source>
</evidence>
<dbReference type="PANTHER" id="PTHR11587">
    <property type="entry name" value="ARGININOSUCCINATE SYNTHASE"/>
    <property type="match status" value="1"/>
</dbReference>
<dbReference type="NCBIfam" id="TIGR00032">
    <property type="entry name" value="argG"/>
    <property type="match status" value="1"/>
</dbReference>
<comment type="pathway">
    <text evidence="2 15">Amino-acid biosynthesis; L-arginine biosynthesis; L-arginine from L-ornithine and carbamoyl phosphate: step 2/3.</text>
</comment>
<feature type="binding site" evidence="15">
    <location>
        <position position="141"/>
    </location>
    <ligand>
        <name>ATP</name>
        <dbReference type="ChEBI" id="CHEBI:30616"/>
    </ligand>
</feature>
<keyword evidence="9 15" id="KW-0436">Ligase</keyword>
<keyword evidence="10 15" id="KW-0028">Amino-acid biosynthesis</keyword>
<dbReference type="EMBL" id="CP091512">
    <property type="protein sequence ID" value="UOO93312.1"/>
    <property type="molecule type" value="Genomic_DNA"/>
</dbReference>
<keyword evidence="11 15" id="KW-0547">Nucleotide-binding</keyword>
<evidence type="ECO:0000259" key="16">
    <source>
        <dbReference type="Pfam" id="PF00764"/>
    </source>
</evidence>
<feature type="binding site" evidence="15">
    <location>
        <position position="197"/>
    </location>
    <ligand>
        <name>L-citrulline</name>
        <dbReference type="ChEBI" id="CHEBI:57743"/>
    </ligand>
</feature>
<evidence type="ECO:0000256" key="6">
    <source>
        <dbReference type="ARBA" id="ARBA00014810"/>
    </source>
</evidence>
<dbReference type="InterPro" id="IPR001518">
    <property type="entry name" value="Arginosuc_synth"/>
</dbReference>
<feature type="binding site" evidence="15">
    <location>
        <position position="136"/>
    </location>
    <ligand>
        <name>L-aspartate</name>
        <dbReference type="ChEBI" id="CHEBI:29991"/>
    </ligand>
</feature>
<evidence type="ECO:0000256" key="9">
    <source>
        <dbReference type="ARBA" id="ARBA00022598"/>
    </source>
</evidence>
<feature type="binding site" evidence="15">
    <location>
        <position position="141"/>
    </location>
    <ligand>
        <name>L-aspartate</name>
        <dbReference type="ChEBI" id="CHEBI:29991"/>
    </ligand>
</feature>
<dbReference type="NCBIfam" id="NF003779">
    <property type="entry name" value="PRK05370.1"/>
    <property type="match status" value="1"/>
</dbReference>
<reference evidence="18" key="1">
    <citation type="submission" date="2021-12" db="EMBL/GenBank/DDBJ databases">
        <authorList>
            <person name="Veyrier F.J."/>
        </authorList>
    </citation>
    <scope>NUCLEOTIDE SEQUENCE</scope>
    <source>
        <strain evidence="18">SAG 1488-6</strain>
    </source>
</reference>
<accession>A0ABY4EIW3</accession>
<evidence type="ECO:0000313" key="18">
    <source>
        <dbReference type="EMBL" id="UOO93312.1"/>
    </source>
</evidence>
<evidence type="ECO:0000256" key="15">
    <source>
        <dbReference type="HAMAP-Rule" id="MF_00581"/>
    </source>
</evidence>
<sequence>MTQSTNATILQNVPVGEKVGIAFSGGLDTSAALLWMKQKGAEPYAYTANLGQPDEDDYNAIPKKAEAYGAIKARLIDCRLQLAHEGIAAIQCGAFHISTGGVTYFNTTPLGRAVTGTMLVSAMKEDNVNIWGDGSTYKGNDIERFYRYGLLTNPALKIYKPWLDETFIDELGGRAEMSQFLIDNGFDYKMSKEKAYSTDSNMLGATHEAKDLEHLNSGIKIVEPIMGVAFWRDDVEVKAETVTVRFEEGVPVALNGQTFTDVVELFLEANRIGGRHGLGMSDQIENRIIEAKSRGIYEAPGMALLHIAYERLVTGIHNEDTIEQYRINGLRLGRLLYQGRWFDSQALMLRETAQRWVAKAITGEVTLELRRGNDYSILNTESPNLTYQAERLTMEKGDSMFSPTDRIGQLTLRNLDIVDTRAKLAIYSDTGLLSLGQGSALPQLSQKED</sequence>
<evidence type="ECO:0000256" key="13">
    <source>
        <dbReference type="ARBA" id="ARBA00029916"/>
    </source>
</evidence>
<evidence type="ECO:0000256" key="5">
    <source>
        <dbReference type="ARBA" id="ARBA00012286"/>
    </source>
</evidence>